<proteinExistence type="predicted"/>
<dbReference type="InParanoid" id="A0A409Y859"/>
<evidence type="ECO:0000313" key="1">
    <source>
        <dbReference type="EMBL" id="PPQ99285.1"/>
    </source>
</evidence>
<reference evidence="1 2" key="1">
    <citation type="journal article" date="2018" name="Evol. Lett.">
        <title>Horizontal gene cluster transfer increased hallucinogenic mushroom diversity.</title>
        <authorList>
            <person name="Reynolds H.T."/>
            <person name="Vijayakumar V."/>
            <person name="Gluck-Thaler E."/>
            <person name="Korotkin H.B."/>
            <person name="Matheny P.B."/>
            <person name="Slot J.C."/>
        </authorList>
    </citation>
    <scope>NUCLEOTIDE SEQUENCE [LARGE SCALE GENOMIC DNA]</scope>
    <source>
        <strain evidence="1 2">2629</strain>
    </source>
</reference>
<comment type="caution">
    <text evidence="1">The sequence shown here is derived from an EMBL/GenBank/DDBJ whole genome shotgun (WGS) entry which is preliminary data.</text>
</comment>
<gene>
    <name evidence="1" type="ORF">CVT24_009285</name>
</gene>
<dbReference type="AlphaFoldDB" id="A0A409Y859"/>
<keyword evidence="2" id="KW-1185">Reference proteome</keyword>
<dbReference type="Proteomes" id="UP000284842">
    <property type="component" value="Unassembled WGS sequence"/>
</dbReference>
<organism evidence="1 2">
    <name type="scientific">Panaeolus cyanescens</name>
    <dbReference type="NCBI Taxonomy" id="181874"/>
    <lineage>
        <taxon>Eukaryota</taxon>
        <taxon>Fungi</taxon>
        <taxon>Dikarya</taxon>
        <taxon>Basidiomycota</taxon>
        <taxon>Agaricomycotina</taxon>
        <taxon>Agaricomycetes</taxon>
        <taxon>Agaricomycetidae</taxon>
        <taxon>Agaricales</taxon>
        <taxon>Agaricineae</taxon>
        <taxon>Galeropsidaceae</taxon>
        <taxon>Panaeolus</taxon>
    </lineage>
</organism>
<name>A0A409Y859_9AGAR</name>
<sequence length="193" mass="21346">MEDYDDPDRATVKRAKDLLKLSLGPSYSVDDRTRNGVFQHISDNIRFMCAEKIRIDGLTPMPRNAPGTFVVLSPDKSEILLTRSFFEDPSVEDDLRVHILLHEIFRQKVPALRSTSMFALPNPSGPNRMLLARPLFPGDMVLPGETAVDTTRVENLKAIMASNGAKVLPFSPDLIPFMGYIVTHNGALPPSGG</sequence>
<dbReference type="EMBL" id="NHTK01001364">
    <property type="protein sequence ID" value="PPQ99285.1"/>
    <property type="molecule type" value="Genomic_DNA"/>
</dbReference>
<evidence type="ECO:0000313" key="2">
    <source>
        <dbReference type="Proteomes" id="UP000284842"/>
    </source>
</evidence>
<protein>
    <submittedName>
        <fullName evidence="1">Uncharacterized protein</fullName>
    </submittedName>
</protein>
<accession>A0A409Y859</accession>